<gene>
    <name evidence="2" type="ordered locus">Nitsa_1331</name>
</gene>
<dbReference type="Proteomes" id="UP000008633">
    <property type="component" value="Chromosome"/>
</dbReference>
<dbReference type="AlphaFoldDB" id="E6WZ70"/>
<reference evidence="2 3" key="1">
    <citation type="journal article" date="2011" name="Stand. Genomic Sci.">
        <title>Complete genome sequence of Nitratifractor salsuginis type strain (E9I37-1).</title>
        <authorList>
            <person name="Anderson I."/>
            <person name="Sikorski J."/>
            <person name="Zeytun A."/>
            <person name="Nolan M."/>
            <person name="Lapidus A."/>
            <person name="Lucas S."/>
            <person name="Hammon N."/>
            <person name="Deshpande S."/>
            <person name="Cheng J.F."/>
            <person name="Tapia R."/>
            <person name="Han C."/>
            <person name="Goodwin L."/>
            <person name="Pitluck S."/>
            <person name="Liolios K."/>
            <person name="Pagani I."/>
            <person name="Ivanova N."/>
            <person name="Huntemann M."/>
            <person name="Mavromatis K."/>
            <person name="Ovchinikova G."/>
            <person name="Pati A."/>
            <person name="Chen A."/>
            <person name="Palaniappan K."/>
            <person name="Land M."/>
            <person name="Hauser L."/>
            <person name="Brambilla E.M."/>
            <person name="Ngatchou-Djao O.D."/>
            <person name="Rohde M."/>
            <person name="Tindall B.J."/>
            <person name="Goker M."/>
            <person name="Detter J.C."/>
            <person name="Woyke T."/>
            <person name="Bristow J."/>
            <person name="Eisen J.A."/>
            <person name="Markowitz V."/>
            <person name="Hugenholtz P."/>
            <person name="Klenk H.P."/>
            <person name="Kyrpides N.C."/>
        </authorList>
    </citation>
    <scope>NUCLEOTIDE SEQUENCE [LARGE SCALE GENOMIC DNA]</scope>
    <source>
        <strain evidence="3">DSM 16511 / JCM 12458 / E9I37-1</strain>
    </source>
</reference>
<keyword evidence="3" id="KW-1185">Reference proteome</keyword>
<reference evidence="3" key="2">
    <citation type="submission" date="2011-01" db="EMBL/GenBank/DDBJ databases">
        <title>The complete genome of Nitratifractor salsuginis DSM 16511.</title>
        <authorList>
            <consortium name="US DOE Joint Genome Institute (JGI-PGF)"/>
            <person name="Lucas S."/>
            <person name="Copeland A."/>
            <person name="Lapidus A."/>
            <person name="Bruce D."/>
            <person name="Goodwin L."/>
            <person name="Pitluck S."/>
            <person name="Kyrpides N."/>
            <person name="Mavromatis K."/>
            <person name="Ivanova N."/>
            <person name="Mikhailova N."/>
            <person name="Zeytun A."/>
            <person name="Detter J.C."/>
            <person name="Tapia R."/>
            <person name="Han C."/>
            <person name="Land M."/>
            <person name="Hauser L."/>
            <person name="Markowitz V."/>
            <person name="Cheng J.-F."/>
            <person name="Hugenholtz P."/>
            <person name="Woyke T."/>
            <person name="Wu D."/>
            <person name="Tindall B."/>
            <person name="Schuetze A."/>
            <person name="Brambilla E."/>
            <person name="Klenk H.-P."/>
            <person name="Eisen J.A."/>
        </authorList>
    </citation>
    <scope>NUCLEOTIDE SEQUENCE [LARGE SCALE GENOMIC DNA]</scope>
    <source>
        <strain evidence="3">DSM 16511 / JCM 12458 / E9I37-1</strain>
    </source>
</reference>
<dbReference type="eggNOG" id="ENOG502ZBCJ">
    <property type="taxonomic scope" value="Bacteria"/>
</dbReference>
<name>E6WZ70_NITSE</name>
<accession>E6WZ70</accession>
<dbReference type="KEGG" id="nsa:Nitsa_1331"/>
<dbReference type="STRING" id="749222.Nitsa_1331"/>
<sequence>MRLFPKLIFFLMFTALAWTSQTKPGDFIPKGYREVERYKGDLNGDGRDDLVLIIKRIDKRNIVTDFAGQKVDRNRRGIIILFKSRNGYRLAARNTDCFSSENEEGGIYFPPELWIEIKKGKLYIEYLHGRYGYWQYVFRYHHSHFELIGYDASINHGPVVEKFISINFLTKKKLIRINTNKNAQGGDERFIERWSCIKWGQLITLSEIKDFDKLDWKFQKLFYEDLVESVGKKKELDR</sequence>
<evidence type="ECO:0000256" key="1">
    <source>
        <dbReference type="SAM" id="SignalP"/>
    </source>
</evidence>
<dbReference type="HOGENOM" id="CLU_094562_0_0_7"/>
<organism evidence="2 3">
    <name type="scientific">Nitratifractor salsuginis (strain DSM 16511 / JCM 12458 / E9I37-1)</name>
    <dbReference type="NCBI Taxonomy" id="749222"/>
    <lineage>
        <taxon>Bacteria</taxon>
        <taxon>Pseudomonadati</taxon>
        <taxon>Campylobacterota</taxon>
        <taxon>Epsilonproteobacteria</taxon>
        <taxon>Campylobacterales</taxon>
        <taxon>Sulfurovaceae</taxon>
        <taxon>Nitratifractor</taxon>
    </lineage>
</organism>
<evidence type="ECO:0000313" key="3">
    <source>
        <dbReference type="Proteomes" id="UP000008633"/>
    </source>
</evidence>
<protein>
    <recommendedName>
        <fullName evidence="4">FG-GAP repeat protein</fullName>
    </recommendedName>
</protein>
<keyword evidence="1" id="KW-0732">Signal</keyword>
<evidence type="ECO:0008006" key="4">
    <source>
        <dbReference type="Google" id="ProtNLM"/>
    </source>
</evidence>
<evidence type="ECO:0000313" key="2">
    <source>
        <dbReference type="EMBL" id="ADV46582.1"/>
    </source>
</evidence>
<proteinExistence type="predicted"/>
<dbReference type="EMBL" id="CP002452">
    <property type="protein sequence ID" value="ADV46582.1"/>
    <property type="molecule type" value="Genomic_DNA"/>
</dbReference>
<feature type="signal peptide" evidence="1">
    <location>
        <begin position="1"/>
        <end position="17"/>
    </location>
</feature>
<feature type="chain" id="PRO_5003215293" description="FG-GAP repeat protein" evidence="1">
    <location>
        <begin position="18"/>
        <end position="238"/>
    </location>
</feature>